<reference evidence="13" key="2">
    <citation type="submission" date="2021-04" db="EMBL/GenBank/DDBJ databases">
        <authorList>
            <person name="Gilroy R."/>
        </authorList>
    </citation>
    <scope>NUCLEOTIDE SEQUENCE</scope>
    <source>
        <strain evidence="13">CHK187-11901</strain>
    </source>
</reference>
<comment type="caution">
    <text evidence="13">The sequence shown here is derived from an EMBL/GenBank/DDBJ whole genome shotgun (WGS) entry which is preliminary data.</text>
</comment>
<keyword evidence="7 12" id="KW-0560">Oxidoreductase</keyword>
<evidence type="ECO:0000256" key="10">
    <source>
        <dbReference type="ARBA" id="ARBA00034478"/>
    </source>
</evidence>
<dbReference type="AlphaFoldDB" id="A0A9D2NP67"/>
<dbReference type="GO" id="GO:0106312">
    <property type="term" value="F:methylenetetrahydrofolate reductase (NADH) activity"/>
    <property type="evidence" value="ECO:0007669"/>
    <property type="project" value="UniProtKB-EC"/>
</dbReference>
<evidence type="ECO:0000256" key="3">
    <source>
        <dbReference type="ARBA" id="ARBA00006743"/>
    </source>
</evidence>
<evidence type="ECO:0000256" key="7">
    <source>
        <dbReference type="ARBA" id="ARBA00023002"/>
    </source>
</evidence>
<name>A0A9D2NP67_9FIRM</name>
<comment type="pathway">
    <text evidence="2 12">One-carbon metabolism; tetrahydrofolate interconversion.</text>
</comment>
<evidence type="ECO:0000256" key="6">
    <source>
        <dbReference type="ARBA" id="ARBA00022827"/>
    </source>
</evidence>
<dbReference type="EC" id="1.5.1.54" evidence="12"/>
<evidence type="ECO:0000256" key="4">
    <source>
        <dbReference type="ARBA" id="ARBA00022605"/>
    </source>
</evidence>
<dbReference type="Gene3D" id="3.20.20.220">
    <property type="match status" value="1"/>
</dbReference>
<dbReference type="GO" id="GO:0005829">
    <property type="term" value="C:cytosol"/>
    <property type="evidence" value="ECO:0007669"/>
    <property type="project" value="InterPro"/>
</dbReference>
<dbReference type="GO" id="GO:0071949">
    <property type="term" value="F:FAD binding"/>
    <property type="evidence" value="ECO:0007669"/>
    <property type="project" value="TreeGrafter"/>
</dbReference>
<organism evidence="13 14">
    <name type="scientific">Candidatus Merdibacter merdavium</name>
    <dbReference type="NCBI Taxonomy" id="2838692"/>
    <lineage>
        <taxon>Bacteria</taxon>
        <taxon>Bacillati</taxon>
        <taxon>Bacillota</taxon>
        <taxon>Erysipelotrichia</taxon>
        <taxon>Erysipelotrichales</taxon>
        <taxon>Erysipelotrichaceae</taxon>
        <taxon>Merdibacter</taxon>
    </lineage>
</organism>
<accession>A0A9D2NP67</accession>
<dbReference type="CDD" id="cd00537">
    <property type="entry name" value="MTHFR"/>
    <property type="match status" value="1"/>
</dbReference>
<gene>
    <name evidence="13" type="primary">metF</name>
    <name evidence="13" type="ORF">H9702_02920</name>
</gene>
<keyword evidence="6 12" id="KW-0274">FAD</keyword>
<reference evidence="13" key="1">
    <citation type="journal article" date="2021" name="PeerJ">
        <title>Extensive microbial diversity within the chicken gut microbiome revealed by metagenomics and culture.</title>
        <authorList>
            <person name="Gilroy R."/>
            <person name="Ravi A."/>
            <person name="Getino M."/>
            <person name="Pursley I."/>
            <person name="Horton D.L."/>
            <person name="Alikhan N.F."/>
            <person name="Baker D."/>
            <person name="Gharbi K."/>
            <person name="Hall N."/>
            <person name="Watson M."/>
            <person name="Adriaenssens E.M."/>
            <person name="Foster-Nyarko E."/>
            <person name="Jarju S."/>
            <person name="Secka A."/>
            <person name="Antonio M."/>
            <person name="Oren A."/>
            <person name="Chaudhuri R.R."/>
            <person name="La Ragione R."/>
            <person name="Hildebrand F."/>
            <person name="Pallen M.J."/>
        </authorList>
    </citation>
    <scope>NUCLEOTIDE SEQUENCE</scope>
    <source>
        <strain evidence="13">CHK187-11901</strain>
    </source>
</reference>
<comment type="similarity">
    <text evidence="3 12">Belongs to the methylenetetrahydrofolate reductase family.</text>
</comment>
<keyword evidence="9" id="KW-0486">Methionine biosynthesis</keyword>
<protein>
    <recommendedName>
        <fullName evidence="12">Methylenetetrahydrofolate reductase</fullName>
        <ecNumber evidence="12">1.5.1.54</ecNumber>
    </recommendedName>
</protein>
<comment type="catalytic activity">
    <reaction evidence="11">
        <text>(6S)-5-methyl-5,6,7,8-tetrahydrofolate + NAD(+) = (6R)-5,10-methylene-5,6,7,8-tetrahydrofolate + NADH + H(+)</text>
        <dbReference type="Rhea" id="RHEA:19821"/>
        <dbReference type="ChEBI" id="CHEBI:15378"/>
        <dbReference type="ChEBI" id="CHEBI:15636"/>
        <dbReference type="ChEBI" id="CHEBI:18608"/>
        <dbReference type="ChEBI" id="CHEBI:57540"/>
        <dbReference type="ChEBI" id="CHEBI:57945"/>
        <dbReference type="EC" id="1.5.1.54"/>
    </reaction>
    <physiologicalReaction direction="right-to-left" evidence="11">
        <dbReference type="Rhea" id="RHEA:19823"/>
    </physiologicalReaction>
</comment>
<dbReference type="GO" id="GO:0035999">
    <property type="term" value="P:tetrahydrofolate interconversion"/>
    <property type="evidence" value="ECO:0007669"/>
    <property type="project" value="TreeGrafter"/>
</dbReference>
<dbReference type="SUPFAM" id="SSF51730">
    <property type="entry name" value="FAD-linked oxidoreductase"/>
    <property type="match status" value="1"/>
</dbReference>
<evidence type="ECO:0000256" key="12">
    <source>
        <dbReference type="RuleBase" id="RU003862"/>
    </source>
</evidence>
<evidence type="ECO:0000256" key="9">
    <source>
        <dbReference type="ARBA" id="ARBA00023167"/>
    </source>
</evidence>
<comment type="pathway">
    <text evidence="10">Amino-acid biosynthesis; L-methionine biosynthesis via de novo pathway.</text>
</comment>
<comment type="cofactor">
    <cofactor evidence="1 12">
        <name>FAD</name>
        <dbReference type="ChEBI" id="CHEBI:57692"/>
    </cofactor>
</comment>
<dbReference type="EMBL" id="DWWM01000016">
    <property type="protein sequence ID" value="HJC36066.1"/>
    <property type="molecule type" value="Genomic_DNA"/>
</dbReference>
<evidence type="ECO:0000256" key="11">
    <source>
        <dbReference type="ARBA" id="ARBA00048628"/>
    </source>
</evidence>
<dbReference type="InterPro" id="IPR004620">
    <property type="entry name" value="MTHF_reductase_bac"/>
</dbReference>
<sequence>MKINELLAQRPTLSFEIFPPKNKDGDITSIYSTIDQLAELKPDFISVTYGAGGSTTRNTVEIASMIKERWHVESVAHLSCIDATADNLRAVLDQLQEKGIENILALRGDYPKGYDPQNAPREFQHASDLASFINAGYPGAFCLSGACYPEVHEEAASLDEDLRHLKIKADAGVSYLTTQIFLDNNYYYRLLREARKRGIDVPILAGIMPATNAKQLLNMSKMCGCSIPYTLSAMIERFSDDPEAMREVGLNYAAWQIMDLITNGVDGIHLYTMNRPKIATEIMRRCDAILKEFRHAD</sequence>
<dbReference type="NCBIfam" id="TIGR00676">
    <property type="entry name" value="fadh2"/>
    <property type="match status" value="1"/>
</dbReference>
<dbReference type="InterPro" id="IPR029041">
    <property type="entry name" value="FAD-linked_oxidoreductase-like"/>
</dbReference>
<keyword evidence="5 12" id="KW-0285">Flavoprotein</keyword>
<dbReference type="InterPro" id="IPR003171">
    <property type="entry name" value="Mehydrof_redctse-like"/>
</dbReference>
<dbReference type="Pfam" id="PF02219">
    <property type="entry name" value="MTHFR"/>
    <property type="match status" value="1"/>
</dbReference>
<dbReference type="PANTHER" id="PTHR45754">
    <property type="entry name" value="METHYLENETETRAHYDROFOLATE REDUCTASE"/>
    <property type="match status" value="1"/>
</dbReference>
<dbReference type="GO" id="GO:0009086">
    <property type="term" value="P:methionine biosynthetic process"/>
    <property type="evidence" value="ECO:0007669"/>
    <property type="project" value="UniProtKB-KW"/>
</dbReference>
<evidence type="ECO:0000313" key="13">
    <source>
        <dbReference type="EMBL" id="HJC36066.1"/>
    </source>
</evidence>
<keyword evidence="4" id="KW-0028">Amino-acid biosynthesis</keyword>
<proteinExistence type="inferred from homology"/>
<evidence type="ECO:0000256" key="1">
    <source>
        <dbReference type="ARBA" id="ARBA00001974"/>
    </source>
</evidence>
<evidence type="ECO:0000313" key="14">
    <source>
        <dbReference type="Proteomes" id="UP000823896"/>
    </source>
</evidence>
<keyword evidence="8" id="KW-0520">NAD</keyword>
<evidence type="ECO:0000256" key="2">
    <source>
        <dbReference type="ARBA" id="ARBA00004777"/>
    </source>
</evidence>
<dbReference type="PANTHER" id="PTHR45754:SF3">
    <property type="entry name" value="METHYLENETETRAHYDROFOLATE REDUCTASE (NADPH)"/>
    <property type="match status" value="1"/>
</dbReference>
<evidence type="ECO:0000256" key="5">
    <source>
        <dbReference type="ARBA" id="ARBA00022630"/>
    </source>
</evidence>
<evidence type="ECO:0000256" key="8">
    <source>
        <dbReference type="ARBA" id="ARBA00023027"/>
    </source>
</evidence>
<dbReference type="Proteomes" id="UP000823896">
    <property type="component" value="Unassembled WGS sequence"/>
</dbReference>